<evidence type="ECO:0000256" key="1">
    <source>
        <dbReference type="SAM" id="Phobius"/>
    </source>
</evidence>
<accession>A0AAD7JW50</accession>
<keyword evidence="3" id="KW-1185">Reference proteome</keyword>
<keyword evidence="1" id="KW-0472">Membrane</keyword>
<name>A0AAD7JW50_9AGAR</name>
<comment type="caution">
    <text evidence="2">The sequence shown here is derived from an EMBL/GenBank/DDBJ whole genome shotgun (WGS) entry which is preliminary data.</text>
</comment>
<dbReference type="AlphaFoldDB" id="A0AAD7JW50"/>
<dbReference type="EMBL" id="JARKIB010000015">
    <property type="protein sequence ID" value="KAJ7771747.1"/>
    <property type="molecule type" value="Genomic_DNA"/>
</dbReference>
<keyword evidence="1" id="KW-0812">Transmembrane</keyword>
<feature type="transmembrane region" description="Helical" evidence="1">
    <location>
        <begin position="98"/>
        <end position="119"/>
    </location>
</feature>
<sequence length="149" mass="14761">MEMISGTAQQLSVSSPASVFVSQFCLSRRGEGEGTGGVVSQHGVDGVGGSVCVAVEREREGGEGVGIALGGGLAFASLFSVASLHLKGRQAALSSNKSLQGAAGLATAEVAAGIFFLVLDDVVSWTGYDQDLGREITKAEDVGGGGGGG</sequence>
<proteinExistence type="predicted"/>
<protein>
    <submittedName>
        <fullName evidence="2">Uncharacterized protein</fullName>
    </submittedName>
</protein>
<evidence type="ECO:0000313" key="3">
    <source>
        <dbReference type="Proteomes" id="UP001215598"/>
    </source>
</evidence>
<gene>
    <name evidence="2" type="ORF">B0H16DRAFT_1771872</name>
</gene>
<reference evidence="2" key="1">
    <citation type="submission" date="2023-03" db="EMBL/GenBank/DDBJ databases">
        <title>Massive genome expansion in bonnet fungi (Mycena s.s.) driven by repeated elements and novel gene families across ecological guilds.</title>
        <authorList>
            <consortium name="Lawrence Berkeley National Laboratory"/>
            <person name="Harder C.B."/>
            <person name="Miyauchi S."/>
            <person name="Viragh M."/>
            <person name="Kuo A."/>
            <person name="Thoen E."/>
            <person name="Andreopoulos B."/>
            <person name="Lu D."/>
            <person name="Skrede I."/>
            <person name="Drula E."/>
            <person name="Henrissat B."/>
            <person name="Morin E."/>
            <person name="Kohler A."/>
            <person name="Barry K."/>
            <person name="LaButti K."/>
            <person name="Morin E."/>
            <person name="Salamov A."/>
            <person name="Lipzen A."/>
            <person name="Mereny Z."/>
            <person name="Hegedus B."/>
            <person name="Baldrian P."/>
            <person name="Stursova M."/>
            <person name="Weitz H."/>
            <person name="Taylor A."/>
            <person name="Grigoriev I.V."/>
            <person name="Nagy L.G."/>
            <person name="Martin F."/>
            <person name="Kauserud H."/>
        </authorList>
    </citation>
    <scope>NUCLEOTIDE SEQUENCE</scope>
    <source>
        <strain evidence="2">CBHHK182m</strain>
    </source>
</reference>
<organism evidence="2 3">
    <name type="scientific">Mycena metata</name>
    <dbReference type="NCBI Taxonomy" id="1033252"/>
    <lineage>
        <taxon>Eukaryota</taxon>
        <taxon>Fungi</taxon>
        <taxon>Dikarya</taxon>
        <taxon>Basidiomycota</taxon>
        <taxon>Agaricomycotina</taxon>
        <taxon>Agaricomycetes</taxon>
        <taxon>Agaricomycetidae</taxon>
        <taxon>Agaricales</taxon>
        <taxon>Marasmiineae</taxon>
        <taxon>Mycenaceae</taxon>
        <taxon>Mycena</taxon>
    </lineage>
</organism>
<dbReference type="Proteomes" id="UP001215598">
    <property type="component" value="Unassembled WGS sequence"/>
</dbReference>
<keyword evidence="1" id="KW-1133">Transmembrane helix</keyword>
<feature type="transmembrane region" description="Helical" evidence="1">
    <location>
        <begin position="65"/>
        <end position="86"/>
    </location>
</feature>
<evidence type="ECO:0000313" key="2">
    <source>
        <dbReference type="EMBL" id="KAJ7771747.1"/>
    </source>
</evidence>